<feature type="domain" description="Tudor" evidence="2">
    <location>
        <begin position="18"/>
        <end position="76"/>
    </location>
</feature>
<dbReference type="Proteomes" id="UP000801492">
    <property type="component" value="Unassembled WGS sequence"/>
</dbReference>
<dbReference type="SMART" id="SM00333">
    <property type="entry name" value="TUDOR"/>
    <property type="match status" value="6"/>
</dbReference>
<dbReference type="GO" id="GO:0043186">
    <property type="term" value="C:P granule"/>
    <property type="evidence" value="ECO:0007669"/>
    <property type="project" value="TreeGrafter"/>
</dbReference>
<dbReference type="PANTHER" id="PTHR22948:SF76">
    <property type="entry name" value="FI20010P1-RELATED"/>
    <property type="match status" value="1"/>
</dbReference>
<protein>
    <recommendedName>
        <fullName evidence="2">Tudor domain-containing protein</fullName>
    </recommendedName>
</protein>
<feature type="compositionally biased region" description="Polar residues" evidence="1">
    <location>
        <begin position="1989"/>
        <end position="1999"/>
    </location>
</feature>
<feature type="domain" description="Tudor" evidence="2">
    <location>
        <begin position="742"/>
        <end position="799"/>
    </location>
</feature>
<proteinExistence type="predicted"/>
<sequence length="2273" mass="257052">MAELQDSCPHGSALSLSQIKVNLPCCALFDADGQWYRAQVLGKEGDNIRVRYVDYGNEEVVSINNLRVPNGEQLTVLRPQALECCLNGYQNMEDDTERDGILEELILEKEFVMKVVEMQGNRALVDLIDNSRYNVGSLLLERIATARSQVSPLLIQDSHHIEQRKRKSPTSNKGVQQRMDYKSARDQNEDKGWNHQDSKDNNNKQDSWRQSKPPRNDQKGGGDNFDRTKGRKDGFKKNNWNENNNNFKKDNWNTNSDGFKKDNWNTDNEGFKKDNWNKNNEGFKKDKWNADNEGFKKDNWGNSDDMKKGGWNTNNQSKWKRGEKSPNQSRDGSEKGNWSDGSEKNWRRSPRPNNEERSKNKFDFNKKKGTSFGNSSSFTRRDNPPANMKVTDPAPNNAEYTYPQIGNEFREVVVSWFHDPTNFFCQLVETREDFRTMMNDIQTHYLNIKPDHASSGAPVIAVYPDDGIMYRGRVLEVKGLDYRVQYVDFGNVCITNKVWPIENKFMTLPAQAIHCGLNGIVHLGDAWPVPDIFSTYFAKESITCSFVENQNQKYLVELTCDGQNISETLVSAGLAAYTMLNTEDFDPSILLGQQIRAVITEVEGLDAFYVQLQNGLTLLSTLHNLEFATEKHEDVLNSCVGIDVIIYVDNVLNEKTEITLYDTTGTKLKIIEPDEGAYDTIDALCPLPVLRSCITGWISYFTPVEDEKYRIFLQPSEFAEVLARLLENLFSYYHGSEIESFTTEIGKVYAVHSSDGNWYRGQVESVESENVKVIYVDYGNSEEVSISELRNLTPKFLMQHILALEVSASKIDASYIEQEVTANVWYGEVGWVAEIQKIGQPAEVEQLETQETSIPAQTDHPETDVISHSEVPELHKVGVPVILSHIDSPSEFYIQLSEDVVNINNLQMTLQEQVSNFAILENPAAGVLCAAPYSIDQQWYRAQVLDADADITTVRFVDYGNTDVLTNATTEVKTLPSDLLSLEQHARRCSLIVKAADAEWSLSACERFESLTRTENLLAKIIHQDEKTTFIELYADGQNVAEVLLNENLAVKLQLEVQSSCSGYVSHLNSPSEFWIQLENSVADLEWIAEQLSTAENFPELEDCTPGSLCAALFPDDEMWYRARILSNTIAGLEVLFIDYGNSCTCTGLRQLPEDLIMLPALAQKCSLQKPQGMLQWSANATEEFKNVSADGATVFNIVKFSTGETSLVKLLLDGVDISSKLISQTEDAYITSFESVSDFWLQKVNDEDKINNMNAKLELASEWPKYEYKEGNPIVAAFYSTDNKWYRARVLSEKDSMYEVLFIDFGKACTANDIHVLPDDIENEAPLAIQCKLEPLPGFRWNEETSNQLAKLYNDGTTLFQVEFVSSNTVRLYVNGNDIRADLDMISISSTHTTPKKSSLMKSDIKEDIKDDDSEIYISSDSCGNTDFTDSKSSINLEGDQICNNVSDSVNVQSSEDSNLSIKKDLLDKAEGNDIMEILPVKVEDSVIPSKSENSVESTVEKLVDNETEKLVEGLECDESESTIDKLVDVKDNSVDNEADTRLKDAEEPFSIKETAVNNLECKDILKHVENNSHLEDVSSEVIDSSVVLGEQETSKSNDSAESLVEKLVDGIDNIECQETKQTENVKSPNDKLVIVQEDHLDNEIEFKETEEIIEDLECDESKSAVDILVSVNDHHLGDDESKENEEIIEDLESDKSKSVVDELVDVKEGHLDKEFKFKETQEIIDLECGESKSAVDKLTDVEEDHLYNKDESKENEETIEDLEYDERKSVVDELVDVKEGHSDNEVEFKDTQEIIDLECGENKSAVDKLTDVEEHHLYNEDEFKENEELIEDLEYNESKSVVDKLIDIKEDYLDKEVKFRETEELIEDLECDESKLTVHKLVDIKEENETTETQEMIEDLECDESKVAVDKLMNVKEDYLHKEVQFKETEEVIEDLECYENRLTTDKFEDVKEDYLDKKIDTKAKKTEEYSINQETVSSLKGEDKQNGTVETNSKSVDINEAVSEAIDSSTELDDYKPVQDKEPNAENESECDGTPDNTNSDTSFSFITTQRRSSTPHCDKIVPGSICHGEQLDSEDTKSKFEDNVNNQGSKTEVLNDYKQETERDVALDNVASNISFVTFTTHHRSSIPHCEKIVPGSICRGEQLTDDEEQYKDIENENSEDDSKSITTVVLSDHNKQDAYKTKVVPVEAENNIENQKLSDSSNDCINNKEKLSVQNKDECLKAAAVSSSKLDERIVPGAISRGDSPELEKISDATTMDIVNGAENNMLS</sequence>
<accession>A0A8K0DJ43</accession>
<dbReference type="Gene3D" id="2.40.50.90">
    <property type="match status" value="4"/>
</dbReference>
<feature type="domain" description="Tudor" evidence="2">
    <location>
        <begin position="452"/>
        <end position="510"/>
    </location>
</feature>
<dbReference type="GO" id="GO:0007283">
    <property type="term" value="P:spermatogenesis"/>
    <property type="evidence" value="ECO:0007669"/>
    <property type="project" value="TreeGrafter"/>
</dbReference>
<feature type="domain" description="Tudor" evidence="2">
    <location>
        <begin position="1103"/>
        <end position="1161"/>
    </location>
</feature>
<gene>
    <name evidence="3" type="ORF">ILUMI_04750</name>
</gene>
<feature type="compositionally biased region" description="Basic and acidic residues" evidence="1">
    <location>
        <begin position="2016"/>
        <end position="2027"/>
    </location>
</feature>
<evidence type="ECO:0000256" key="1">
    <source>
        <dbReference type="SAM" id="MobiDB-lite"/>
    </source>
</evidence>
<feature type="region of interest" description="Disordered" evidence="1">
    <location>
        <begin position="155"/>
        <end position="395"/>
    </location>
</feature>
<dbReference type="EMBL" id="VTPC01001642">
    <property type="protein sequence ID" value="KAF2901435.1"/>
    <property type="molecule type" value="Genomic_DNA"/>
</dbReference>
<dbReference type="InterPro" id="IPR035437">
    <property type="entry name" value="SNase_OB-fold_sf"/>
</dbReference>
<dbReference type="PANTHER" id="PTHR22948">
    <property type="entry name" value="TUDOR DOMAIN CONTAINING PROTEIN"/>
    <property type="match status" value="1"/>
</dbReference>
<feature type="compositionally biased region" description="Low complexity" evidence="1">
    <location>
        <begin position="237"/>
        <end position="246"/>
    </location>
</feature>
<dbReference type="GO" id="GO:0034587">
    <property type="term" value="P:piRNA processing"/>
    <property type="evidence" value="ECO:0007669"/>
    <property type="project" value="TreeGrafter"/>
</dbReference>
<name>A0A8K0DJ43_IGNLU</name>
<dbReference type="OrthoDB" id="9989103at2759"/>
<dbReference type="SUPFAM" id="SSF63748">
    <property type="entry name" value="Tudor/PWWP/MBT"/>
    <property type="match status" value="6"/>
</dbReference>
<evidence type="ECO:0000313" key="4">
    <source>
        <dbReference type="Proteomes" id="UP000801492"/>
    </source>
</evidence>
<evidence type="ECO:0000259" key="2">
    <source>
        <dbReference type="PROSITE" id="PS50304"/>
    </source>
</evidence>
<organism evidence="3 4">
    <name type="scientific">Ignelater luminosus</name>
    <name type="common">Cucubano</name>
    <name type="synonym">Pyrophorus luminosus</name>
    <dbReference type="NCBI Taxonomy" id="2038154"/>
    <lineage>
        <taxon>Eukaryota</taxon>
        <taxon>Metazoa</taxon>
        <taxon>Ecdysozoa</taxon>
        <taxon>Arthropoda</taxon>
        <taxon>Hexapoda</taxon>
        <taxon>Insecta</taxon>
        <taxon>Pterygota</taxon>
        <taxon>Neoptera</taxon>
        <taxon>Endopterygota</taxon>
        <taxon>Coleoptera</taxon>
        <taxon>Polyphaga</taxon>
        <taxon>Elateriformia</taxon>
        <taxon>Elateroidea</taxon>
        <taxon>Elateridae</taxon>
        <taxon>Agrypninae</taxon>
        <taxon>Pyrophorini</taxon>
        <taxon>Ignelater</taxon>
    </lineage>
</organism>
<reference evidence="3" key="1">
    <citation type="submission" date="2019-08" db="EMBL/GenBank/DDBJ databases">
        <title>The genome of the North American firefly Photinus pyralis.</title>
        <authorList>
            <consortium name="Photinus pyralis genome working group"/>
            <person name="Fallon T.R."/>
            <person name="Sander Lower S.E."/>
            <person name="Weng J.-K."/>
        </authorList>
    </citation>
    <scope>NUCLEOTIDE SEQUENCE</scope>
    <source>
        <strain evidence="3">TRF0915ILg1</strain>
        <tissue evidence="3">Whole body</tissue>
    </source>
</reference>
<feature type="region of interest" description="Disordered" evidence="1">
    <location>
        <begin position="1968"/>
        <end position="2046"/>
    </location>
</feature>
<feature type="compositionally biased region" description="Polar residues" evidence="1">
    <location>
        <begin position="1972"/>
        <end position="1981"/>
    </location>
</feature>
<feature type="compositionally biased region" description="Basic and acidic residues" evidence="1">
    <location>
        <begin position="353"/>
        <end position="366"/>
    </location>
</feature>
<feature type="compositionally biased region" description="Basic and acidic residues" evidence="1">
    <location>
        <begin position="258"/>
        <end position="308"/>
    </location>
</feature>
<comment type="caution">
    <text evidence="3">The sequence shown here is derived from an EMBL/GenBank/DDBJ whole genome shotgun (WGS) entry which is preliminary data.</text>
</comment>
<evidence type="ECO:0000313" key="3">
    <source>
        <dbReference type="EMBL" id="KAF2901435.1"/>
    </source>
</evidence>
<feature type="domain" description="Tudor" evidence="2">
    <location>
        <begin position="1268"/>
        <end position="1327"/>
    </location>
</feature>
<feature type="domain" description="Tudor" evidence="2">
    <location>
        <begin position="922"/>
        <end position="982"/>
    </location>
</feature>
<dbReference type="Pfam" id="PF00567">
    <property type="entry name" value="TUDOR"/>
    <property type="match status" value="6"/>
</dbReference>
<keyword evidence="4" id="KW-1185">Reference proteome</keyword>
<dbReference type="GO" id="GO:0030719">
    <property type="term" value="P:P granule organization"/>
    <property type="evidence" value="ECO:0007669"/>
    <property type="project" value="TreeGrafter"/>
</dbReference>
<feature type="compositionally biased region" description="Basic and acidic residues" evidence="1">
    <location>
        <begin position="179"/>
        <end position="236"/>
    </location>
</feature>
<dbReference type="PROSITE" id="PS50304">
    <property type="entry name" value="TUDOR"/>
    <property type="match status" value="6"/>
</dbReference>
<dbReference type="InterPro" id="IPR050621">
    <property type="entry name" value="Tudor_domain_containing"/>
</dbReference>
<dbReference type="InterPro" id="IPR002999">
    <property type="entry name" value="Tudor"/>
</dbReference>
<dbReference type="Gene3D" id="2.30.30.140">
    <property type="match status" value="6"/>
</dbReference>